<accession>A0A0P1MVW8</accession>
<gene>
    <name evidence="2" type="ORF">JGI23_00771</name>
</gene>
<dbReference type="EMBL" id="CZVW01000006">
    <property type="protein sequence ID" value="CUS99969.1"/>
    <property type="molecule type" value="Genomic_DNA"/>
</dbReference>
<evidence type="ECO:0000313" key="3">
    <source>
        <dbReference type="Proteomes" id="UP000199197"/>
    </source>
</evidence>
<evidence type="ECO:0000313" key="2">
    <source>
        <dbReference type="EMBL" id="CUS99969.1"/>
    </source>
</evidence>
<dbReference type="OrthoDB" id="9802993at2"/>
<keyword evidence="1" id="KW-0732">Signal</keyword>
<organism evidence="2 3">
    <name type="scientific">Candidatus Chryseopegocella kryptomonas</name>
    <dbReference type="NCBI Taxonomy" id="1633643"/>
    <lineage>
        <taxon>Bacteria</taxon>
        <taxon>Pseudomonadati</taxon>
        <taxon>Candidatus Kryptoniota</taxon>
        <taxon>Candidatus Chryseopegocella</taxon>
    </lineage>
</organism>
<feature type="signal peptide" evidence="1">
    <location>
        <begin position="1"/>
        <end position="25"/>
    </location>
</feature>
<sequence length="185" mass="20338">MKRLISTLGVILVVISLSFFLTSCADNPVGFSTGKPGIVNRDGQVKLLKWNDAFKQELLAKKGFAGKWVFPDNDATVGGKKTYNNSVYIPAGAVSEPTYVTVEVLGGDYAAVEFNPSMTFNKNVTITLSYAGVDLGGGSPYDLKPVWYNPETGNWEYVNSPVTVDTKKQTISFQTNHFSRYGWSW</sequence>
<dbReference type="Proteomes" id="UP000199197">
    <property type="component" value="Unassembled WGS sequence"/>
</dbReference>
<feature type="chain" id="PRO_5006067784" evidence="1">
    <location>
        <begin position="26"/>
        <end position="185"/>
    </location>
</feature>
<dbReference type="RefSeq" id="WP_092348776.1">
    <property type="nucleotide sequence ID" value="NZ_CZVW01000006.1"/>
</dbReference>
<dbReference type="PROSITE" id="PS51257">
    <property type="entry name" value="PROKAR_LIPOPROTEIN"/>
    <property type="match status" value="1"/>
</dbReference>
<dbReference type="AlphaFoldDB" id="A0A0P1MVW8"/>
<reference evidence="3" key="1">
    <citation type="submission" date="2015-11" db="EMBL/GenBank/DDBJ databases">
        <authorList>
            <person name="Varghese N."/>
        </authorList>
    </citation>
    <scope>NUCLEOTIDE SEQUENCE [LARGE SCALE GENOMIC DNA]</scope>
    <source>
        <strain evidence="3">JGI-23</strain>
    </source>
</reference>
<proteinExistence type="predicted"/>
<name>A0A0P1MVW8_9BACT</name>
<evidence type="ECO:0000256" key="1">
    <source>
        <dbReference type="SAM" id="SignalP"/>
    </source>
</evidence>
<keyword evidence="3" id="KW-1185">Reference proteome</keyword>
<protein>
    <submittedName>
        <fullName evidence="2">Uncharacterized protein</fullName>
    </submittedName>
</protein>